<dbReference type="PROSITE" id="PS50943">
    <property type="entry name" value="HTH_CROC1"/>
    <property type="match status" value="1"/>
</dbReference>
<keyword evidence="3" id="KW-1185">Reference proteome</keyword>
<feature type="domain" description="HTH cro/C1-type" evidence="1">
    <location>
        <begin position="12"/>
        <end position="71"/>
    </location>
</feature>
<evidence type="ECO:0000313" key="2">
    <source>
        <dbReference type="EMBL" id="CAJ1495132.1"/>
    </source>
</evidence>
<dbReference type="InterPro" id="IPR010982">
    <property type="entry name" value="Lambda_DNA-bd_dom_sf"/>
</dbReference>
<dbReference type="RefSeq" id="WP_308480649.1">
    <property type="nucleotide sequence ID" value="NZ_OY726397.1"/>
</dbReference>
<dbReference type="Pfam" id="PF01381">
    <property type="entry name" value="HTH_3"/>
    <property type="match status" value="1"/>
</dbReference>
<dbReference type="CDD" id="cd00093">
    <property type="entry name" value="HTH_XRE"/>
    <property type="match status" value="1"/>
</dbReference>
<accession>A0ABM9L9F3</accession>
<protein>
    <submittedName>
        <fullName evidence="2">Helix-turn-helix transcriptional regulator</fullName>
    </submittedName>
</protein>
<dbReference type="SMART" id="SM00530">
    <property type="entry name" value="HTH_XRE"/>
    <property type="match status" value="1"/>
</dbReference>
<sequence>MSLDEARFAANVKSVREALGMTQAGLAKEMSARGFRWHQATVYKVENGDRQIQLGEGIELAKLLKSSVEELAGNLDAPADAARLRREYEHAQQLRRSLLELLRFYIMASDSVTRLVSEAEDRPSMPGLDQIEAEAARFATLRPLFVTVYASLRPDSDAENLTQEERDDLAQTLAELSAVADAFYKRNYSTPDIPPPNYADA</sequence>
<dbReference type="Proteomes" id="UP001190465">
    <property type="component" value="Chromosome"/>
</dbReference>
<dbReference type="Gene3D" id="1.10.260.40">
    <property type="entry name" value="lambda repressor-like DNA-binding domains"/>
    <property type="match status" value="1"/>
</dbReference>
<proteinExistence type="predicted"/>
<evidence type="ECO:0000259" key="1">
    <source>
        <dbReference type="PROSITE" id="PS50943"/>
    </source>
</evidence>
<name>A0ABM9L9F3_9MYCO</name>
<evidence type="ECO:0000313" key="3">
    <source>
        <dbReference type="Proteomes" id="UP001190465"/>
    </source>
</evidence>
<dbReference type="EMBL" id="OY726397">
    <property type="protein sequence ID" value="CAJ1495132.1"/>
    <property type="molecule type" value="Genomic_DNA"/>
</dbReference>
<gene>
    <name evidence="2" type="ORF">MU0053_000280</name>
</gene>
<dbReference type="SUPFAM" id="SSF47413">
    <property type="entry name" value="lambda repressor-like DNA-binding domains"/>
    <property type="match status" value="1"/>
</dbReference>
<reference evidence="2 3" key="1">
    <citation type="submission" date="2023-08" db="EMBL/GenBank/DDBJ databases">
        <authorList>
            <person name="Folkvardsen B D."/>
            <person name="Norman A."/>
        </authorList>
    </citation>
    <scope>NUCLEOTIDE SEQUENCE [LARGE SCALE GENOMIC DNA]</scope>
    <source>
        <strain evidence="2 3">Mu0053</strain>
    </source>
</reference>
<organism evidence="2 3">
    <name type="scientific">[Mycobacterium] burgundiense</name>
    <dbReference type="NCBI Taxonomy" id="3064286"/>
    <lineage>
        <taxon>Bacteria</taxon>
        <taxon>Bacillati</taxon>
        <taxon>Actinomycetota</taxon>
        <taxon>Actinomycetes</taxon>
        <taxon>Mycobacteriales</taxon>
        <taxon>Mycobacteriaceae</taxon>
        <taxon>Mycolicibacterium</taxon>
    </lineage>
</organism>
<dbReference type="InterPro" id="IPR001387">
    <property type="entry name" value="Cro/C1-type_HTH"/>
</dbReference>